<evidence type="ECO:0000256" key="5">
    <source>
        <dbReference type="ARBA" id="ARBA00022432"/>
    </source>
</evidence>
<name>A0A2V1DTA3_9PLEO</name>
<dbReference type="InterPro" id="IPR000089">
    <property type="entry name" value="Biotin_lipoyl"/>
</dbReference>
<comment type="function">
    <text evidence="2">Pyruvate carboxylase catalyzes a 2-step reaction, involving the ATP-dependent carboxylation of the covalently attached biotin in the first step and the transfer of the carboxyl group to pyruvate in the second.</text>
</comment>
<feature type="active site" evidence="14">
    <location>
        <position position="313"/>
    </location>
</feature>
<evidence type="ECO:0000256" key="16">
    <source>
        <dbReference type="PIRSR" id="PIRSR001594-3"/>
    </source>
</evidence>
<keyword evidence="11" id="KW-0511">Multifunctional enzyme</keyword>
<feature type="domain" description="Lipoyl-binding" evidence="18">
    <location>
        <begin position="1097"/>
        <end position="1172"/>
    </location>
</feature>
<dbReference type="InterPro" id="IPR001882">
    <property type="entry name" value="Biotin_BS"/>
</dbReference>
<feature type="binding site" description="via carbamate group" evidence="16">
    <location>
        <position position="735"/>
    </location>
    <ligand>
        <name>Mn(2+)</name>
        <dbReference type="ChEBI" id="CHEBI:29035"/>
    </ligand>
</feature>
<evidence type="ECO:0000259" key="21">
    <source>
        <dbReference type="PROSITE" id="PS50991"/>
    </source>
</evidence>
<evidence type="ECO:0000259" key="19">
    <source>
        <dbReference type="PROSITE" id="PS50975"/>
    </source>
</evidence>
<feature type="binding site" evidence="15">
    <location>
        <position position="900"/>
    </location>
    <ligand>
        <name>substrate</name>
    </ligand>
</feature>
<keyword evidence="23" id="KW-1185">Reference proteome</keyword>
<feature type="domain" description="Biotin carboxylation" evidence="20">
    <location>
        <begin position="20"/>
        <end position="471"/>
    </location>
</feature>
<dbReference type="PROSITE" id="PS00867">
    <property type="entry name" value="CPSASE_2"/>
    <property type="match status" value="1"/>
</dbReference>
<dbReference type="UniPathway" id="UPA00138"/>
<dbReference type="Pfam" id="PF02436">
    <property type="entry name" value="PYC_OADA"/>
    <property type="match status" value="1"/>
</dbReference>
<dbReference type="InterPro" id="IPR005930">
    <property type="entry name" value="Pyruv_COase"/>
</dbReference>
<dbReference type="InterPro" id="IPR055268">
    <property type="entry name" value="PCB-like"/>
</dbReference>
<dbReference type="Pfam" id="PF02785">
    <property type="entry name" value="Biotin_carb_C"/>
    <property type="match status" value="1"/>
</dbReference>
<dbReference type="PANTHER" id="PTHR43778">
    <property type="entry name" value="PYRUVATE CARBOXYLASE"/>
    <property type="match status" value="1"/>
</dbReference>
<reference evidence="22 23" key="1">
    <citation type="journal article" date="2018" name="Sci. Rep.">
        <title>Comparative genomics provides insights into the lifestyle and reveals functional heterogeneity of dark septate endophytic fungi.</title>
        <authorList>
            <person name="Knapp D.G."/>
            <person name="Nemeth J.B."/>
            <person name="Barry K."/>
            <person name="Hainaut M."/>
            <person name="Henrissat B."/>
            <person name="Johnson J."/>
            <person name="Kuo A."/>
            <person name="Lim J.H.P."/>
            <person name="Lipzen A."/>
            <person name="Nolan M."/>
            <person name="Ohm R.A."/>
            <person name="Tamas L."/>
            <person name="Grigoriev I.V."/>
            <person name="Spatafora J.W."/>
            <person name="Nagy L.G."/>
            <person name="Kovacs G.M."/>
        </authorList>
    </citation>
    <scope>NUCLEOTIDE SEQUENCE [LARGE SCALE GENOMIC DNA]</scope>
    <source>
        <strain evidence="22 23">DSE2036</strain>
    </source>
</reference>
<dbReference type="Pfam" id="PF00364">
    <property type="entry name" value="Biotin_lipoyl"/>
    <property type="match status" value="1"/>
</dbReference>
<accession>A0A2V1DTA3</accession>
<feature type="domain" description="ATP-grasp" evidence="19">
    <location>
        <begin position="142"/>
        <end position="338"/>
    </location>
</feature>
<dbReference type="Gene3D" id="3.10.600.10">
    <property type="entry name" value="pyruvate carboxylase f1077a mutant domain"/>
    <property type="match status" value="1"/>
</dbReference>
<dbReference type="InterPro" id="IPR003379">
    <property type="entry name" value="Carboxylase_cons_dom"/>
</dbReference>
<dbReference type="PANTHER" id="PTHR43778:SF2">
    <property type="entry name" value="PYRUVATE CARBOXYLASE, MITOCHONDRIAL"/>
    <property type="match status" value="1"/>
</dbReference>
<dbReference type="SUPFAM" id="SSF51230">
    <property type="entry name" value="Single hybrid motif"/>
    <property type="match status" value="1"/>
</dbReference>
<dbReference type="SUPFAM" id="SSF51569">
    <property type="entry name" value="Aldolase"/>
    <property type="match status" value="1"/>
</dbReference>
<keyword evidence="6 13" id="KW-0436">Ligase</keyword>
<dbReference type="OrthoDB" id="196847at2759"/>
<feature type="domain" description="Pyruvate carboxyltransferase" evidence="21">
    <location>
        <begin position="559"/>
        <end position="826"/>
    </location>
</feature>
<dbReference type="InterPro" id="IPR000891">
    <property type="entry name" value="PYR_CT"/>
</dbReference>
<evidence type="ECO:0000256" key="1">
    <source>
        <dbReference type="ARBA" id="ARBA00001953"/>
    </source>
</evidence>
<keyword evidence="5" id="KW-0312">Gluconeogenesis</keyword>
<dbReference type="NCBIfam" id="NF006761">
    <property type="entry name" value="PRK09282.1"/>
    <property type="match status" value="1"/>
</dbReference>
<proteinExistence type="predicted"/>
<dbReference type="PROSITE" id="PS00188">
    <property type="entry name" value="BIOTIN"/>
    <property type="match status" value="1"/>
</dbReference>
<dbReference type="SUPFAM" id="SSF52440">
    <property type="entry name" value="PreATP-grasp domain"/>
    <property type="match status" value="1"/>
</dbReference>
<dbReference type="InterPro" id="IPR011053">
    <property type="entry name" value="Single_hybrid_motif"/>
</dbReference>
<dbReference type="PROSITE" id="PS50975">
    <property type="entry name" value="ATP_GRASP"/>
    <property type="match status" value="1"/>
</dbReference>
<dbReference type="SUPFAM" id="SSF51246">
    <property type="entry name" value="Rudiment single hybrid motif"/>
    <property type="match status" value="1"/>
</dbReference>
<evidence type="ECO:0000256" key="12">
    <source>
        <dbReference type="ARBA" id="ARBA00049382"/>
    </source>
</evidence>
<dbReference type="Gene3D" id="3.20.20.70">
    <property type="entry name" value="Aldolase class I"/>
    <property type="match status" value="1"/>
</dbReference>
<dbReference type="GO" id="GO:0005737">
    <property type="term" value="C:cytoplasm"/>
    <property type="evidence" value="ECO:0007669"/>
    <property type="project" value="TreeGrafter"/>
</dbReference>
<evidence type="ECO:0000313" key="22">
    <source>
        <dbReference type="EMBL" id="PVI01528.1"/>
    </source>
</evidence>
<dbReference type="SUPFAM" id="SSF56059">
    <property type="entry name" value="Glutathione synthetase ATP-binding domain-like"/>
    <property type="match status" value="1"/>
</dbReference>
<dbReference type="NCBIfam" id="NF009554">
    <property type="entry name" value="PRK12999.1"/>
    <property type="match status" value="1"/>
</dbReference>
<dbReference type="EMBL" id="KZ805356">
    <property type="protein sequence ID" value="PVI01528.1"/>
    <property type="molecule type" value="Genomic_DNA"/>
</dbReference>
<keyword evidence="8 13" id="KW-0547">Nucleotide-binding</keyword>
<dbReference type="InterPro" id="IPR011761">
    <property type="entry name" value="ATP-grasp"/>
</dbReference>
<evidence type="ECO:0000313" key="23">
    <source>
        <dbReference type="Proteomes" id="UP000244855"/>
    </source>
</evidence>
<evidence type="ECO:0000256" key="2">
    <source>
        <dbReference type="ARBA" id="ARBA00002380"/>
    </source>
</evidence>
<dbReference type="EC" id="6.4.1.1" evidence="4 13"/>
<dbReference type="PROSITE" id="PS50991">
    <property type="entry name" value="PYR_CT"/>
    <property type="match status" value="1"/>
</dbReference>
<dbReference type="InterPro" id="IPR005482">
    <property type="entry name" value="Biotin_COase_C"/>
</dbReference>
<keyword evidence="10 13" id="KW-0092">Biotin</keyword>
<evidence type="ECO:0000259" key="20">
    <source>
        <dbReference type="PROSITE" id="PS50979"/>
    </source>
</evidence>
<evidence type="ECO:0000256" key="14">
    <source>
        <dbReference type="PIRSR" id="PIRSR001594-1"/>
    </source>
</evidence>
<evidence type="ECO:0000256" key="6">
    <source>
        <dbReference type="ARBA" id="ARBA00022598"/>
    </source>
</evidence>
<feature type="binding site" evidence="16">
    <location>
        <position position="568"/>
    </location>
    <ligand>
        <name>Mn(2+)</name>
        <dbReference type="ChEBI" id="CHEBI:29035"/>
    </ligand>
</feature>
<dbReference type="SUPFAM" id="SSF89000">
    <property type="entry name" value="post-HMGL domain-like"/>
    <property type="match status" value="1"/>
</dbReference>
<dbReference type="PROSITE" id="PS50968">
    <property type="entry name" value="BIOTINYL_LIPOYL"/>
    <property type="match status" value="1"/>
</dbReference>
<evidence type="ECO:0000256" key="17">
    <source>
        <dbReference type="PIRSR" id="PIRSR001594-4"/>
    </source>
</evidence>
<dbReference type="Pfam" id="PF02786">
    <property type="entry name" value="CPSase_L_D2"/>
    <property type="match status" value="1"/>
</dbReference>
<dbReference type="Proteomes" id="UP000244855">
    <property type="component" value="Unassembled WGS sequence"/>
</dbReference>
<evidence type="ECO:0000256" key="9">
    <source>
        <dbReference type="ARBA" id="ARBA00022840"/>
    </source>
</evidence>
<dbReference type="PROSITE" id="PS00866">
    <property type="entry name" value="CPSASE_1"/>
    <property type="match status" value="1"/>
</dbReference>
<feature type="binding site" evidence="15">
    <location>
        <position position="222"/>
    </location>
    <ligand>
        <name>ATP</name>
        <dbReference type="ChEBI" id="CHEBI:30616"/>
    </ligand>
</feature>
<dbReference type="GO" id="GO:0004736">
    <property type="term" value="F:pyruvate carboxylase activity"/>
    <property type="evidence" value="ECO:0007669"/>
    <property type="project" value="UniProtKB-EC"/>
</dbReference>
<evidence type="ECO:0000256" key="10">
    <source>
        <dbReference type="ARBA" id="ARBA00023267"/>
    </source>
</evidence>
<dbReference type="InterPro" id="IPR005481">
    <property type="entry name" value="BC-like_N"/>
</dbReference>
<dbReference type="GO" id="GO:0005524">
    <property type="term" value="F:ATP binding"/>
    <property type="evidence" value="ECO:0007669"/>
    <property type="project" value="UniProtKB-UniRule"/>
</dbReference>
<keyword evidence="7 16" id="KW-0479">Metal-binding</keyword>
<dbReference type="GO" id="GO:0046872">
    <property type="term" value="F:metal ion binding"/>
    <property type="evidence" value="ECO:0007669"/>
    <property type="project" value="UniProtKB-KW"/>
</dbReference>
<evidence type="ECO:0000256" key="15">
    <source>
        <dbReference type="PIRSR" id="PIRSR001594-2"/>
    </source>
</evidence>
<protein>
    <recommendedName>
        <fullName evidence="4 13">Pyruvate carboxylase</fullName>
        <ecNumber evidence="4 13">6.4.1.1</ecNumber>
    </recommendedName>
</protein>
<dbReference type="NCBIfam" id="TIGR01235">
    <property type="entry name" value="pyruv_carbox"/>
    <property type="match status" value="1"/>
</dbReference>
<evidence type="ECO:0000256" key="8">
    <source>
        <dbReference type="ARBA" id="ARBA00022741"/>
    </source>
</evidence>
<evidence type="ECO:0000256" key="7">
    <source>
        <dbReference type="ARBA" id="ARBA00022723"/>
    </source>
</evidence>
<organism evidence="22 23">
    <name type="scientific">Periconia macrospinosa</name>
    <dbReference type="NCBI Taxonomy" id="97972"/>
    <lineage>
        <taxon>Eukaryota</taxon>
        <taxon>Fungi</taxon>
        <taxon>Dikarya</taxon>
        <taxon>Ascomycota</taxon>
        <taxon>Pezizomycotina</taxon>
        <taxon>Dothideomycetes</taxon>
        <taxon>Pleosporomycetidae</taxon>
        <taxon>Pleosporales</taxon>
        <taxon>Massarineae</taxon>
        <taxon>Periconiaceae</taxon>
        <taxon>Periconia</taxon>
    </lineage>
</organism>
<dbReference type="CDD" id="cd06850">
    <property type="entry name" value="biotinyl_domain"/>
    <property type="match status" value="1"/>
</dbReference>
<feature type="binding site" evidence="15">
    <location>
        <position position="138"/>
    </location>
    <ligand>
        <name>ATP</name>
        <dbReference type="ChEBI" id="CHEBI:30616"/>
    </ligand>
</feature>
<dbReference type="PROSITE" id="PS50979">
    <property type="entry name" value="BC"/>
    <property type="match status" value="1"/>
</dbReference>
<dbReference type="AlphaFoldDB" id="A0A2V1DTA3"/>
<dbReference type="STRING" id="97972.A0A2V1DTA3"/>
<evidence type="ECO:0000256" key="11">
    <source>
        <dbReference type="ARBA" id="ARBA00023268"/>
    </source>
</evidence>
<feature type="binding site" evidence="16">
    <location>
        <position position="765"/>
    </location>
    <ligand>
        <name>Mn(2+)</name>
        <dbReference type="ChEBI" id="CHEBI:29035"/>
    </ligand>
</feature>
<comment type="function">
    <text evidence="13">Catalyzes a 2-step reaction, involving the ATP-dependent carboxylation of the covalently attached biotin in the first step and the transfer of the carboxyl group to pyruvate in the second.</text>
</comment>
<dbReference type="Pfam" id="PF00289">
    <property type="entry name" value="Biotin_carb_N"/>
    <property type="match status" value="1"/>
</dbReference>
<comment type="pathway">
    <text evidence="3">Carbohydrate biosynthesis; gluconeogenesis.</text>
</comment>
<sequence>MQKSTINHANGALPQSNGIKQLTVLVANRGEIAVRVLRAGRDAGFKTIGIYAEDDLFGGHLNYADKSCMIGSPGQYGPSEAYLQIEEIVRIAKKENVDLVHPGYGYLSENATFAKAVRSAGIAFVGPPTDAIAQMGDKIRARALAHLCGVPTIPGTSKSVHDLQDAFLFAEKFSYPILVKASAGGGGRGMRIVRGPESLEESISSARHEALSAFGDGSVFLEKFLTRPKHIEVQVLGDAEGNVVHLFERDCTVQRKHQKIIEIAPAGSLDPSIREEILEAALTLARRARYQNAGTVEFLVEENKYYFIEMNPRIQVEHTITEQVTGIDLINSQLQIALGKTLAELNLLQHQISIRGASIQCRVTTEVPSQGFRPDTGTILSFSIPSGHGIRVDSVALGPGSVIKQHYDSMILKCISHAPNIKSAIHIMLRSLRELHISGVETNLKFLMKILKTEEVRKGTYWTTFLEDTPSLMEEDEPVAHSIERLLAFLGDAAVNGTRVIGQTKPPARLTPLEPARLTRAGEKYNSDLDVPCRTGWRNVLLEKGPEGFAQAVRDYKHTLITDTTWRDGQQSLLATRVRTTDMLGVATATSHAYSKAYSLECWGGATFDVAYRFLFEDPWERLRSLREAVPNIPFQMLLRSTNAVAYSALSDNALSQFVHLAKQNGIDIFRIFDSLNDLSNLETGIRAALSTGAVVEGAIMYTGDMLGVSKYTLEYYMDLVDKLVSFGVHVIAIKSMSGVMKPSAGRLLVSTIRGRYPNVPIHMHTHDTNGAGVATMLACTEAGADIVDTAIDSISGTTSQPAVSAMIASLEYTLNASELSLTSISQIDAYWAQLRLMYAGFDADLRSPDPTVYTHEIPGGQYSNLQFQARQLGLGSQWEETKAAYTAANALLGNIIKATPTSKAVGDLAQFMVERKLQPADVLNDAAKLDFPASVIDFFMGNMGCPFDGFPEPLRTRALRCTPKEVQLRAGLSLPPADFEALRAEIQAVFPHPRPSDCDVSSYILFPEVYMEFRRFREQFGDVDRVPTEIFLSAMKPGQEVRVRTADGKMWNIKLGAIGTADQRGMREIFWLVNGTWKVGSCLDNEVAQPPPQRTKANLLDPADIGSPMAGRVARVFVEEGDEVKEGDSVVLITAMKMEIKVSARSFGRIEKVAVQPGDMVEKSDLLLRLQLPL</sequence>
<feature type="modified residue" description="N6-biotinyllysine" evidence="17">
    <location>
        <position position="1138"/>
    </location>
</feature>
<dbReference type="InterPro" id="IPR005479">
    <property type="entry name" value="CPAse_ATP-bd"/>
</dbReference>
<dbReference type="InterPro" id="IPR016185">
    <property type="entry name" value="PreATP-grasp_dom_sf"/>
</dbReference>
<dbReference type="CDD" id="cd07937">
    <property type="entry name" value="DRE_TIM_PC_TC_5S"/>
    <property type="match status" value="1"/>
</dbReference>
<keyword evidence="9 13" id="KW-0067">ATP-binding</keyword>
<evidence type="ECO:0000256" key="4">
    <source>
        <dbReference type="ARBA" id="ARBA00013057"/>
    </source>
</evidence>
<dbReference type="SMART" id="SM00878">
    <property type="entry name" value="Biotin_carb_C"/>
    <property type="match status" value="1"/>
</dbReference>
<dbReference type="Pfam" id="PF00682">
    <property type="entry name" value="HMGL-like"/>
    <property type="match status" value="1"/>
</dbReference>
<dbReference type="Gene3D" id="3.30.470.20">
    <property type="entry name" value="ATP-grasp fold, B domain"/>
    <property type="match status" value="1"/>
</dbReference>
<feature type="binding site" evidence="16">
    <location>
        <position position="767"/>
    </location>
    <ligand>
        <name>Mn(2+)</name>
        <dbReference type="ChEBI" id="CHEBI:29035"/>
    </ligand>
</feature>
<evidence type="ECO:0000256" key="13">
    <source>
        <dbReference type="PIRNR" id="PIRNR001594"/>
    </source>
</evidence>
<dbReference type="InterPro" id="IPR011764">
    <property type="entry name" value="Biotin_carboxylation_dom"/>
</dbReference>
<feature type="binding site" evidence="15">
    <location>
        <position position="640"/>
    </location>
    <ligand>
        <name>substrate</name>
    </ligand>
</feature>
<dbReference type="Gene3D" id="2.40.50.100">
    <property type="match status" value="1"/>
</dbReference>
<dbReference type="FunFam" id="2.40.50.100:FF:000003">
    <property type="entry name" value="Acetyl-CoA carboxylase biotin carboxyl carrier protein"/>
    <property type="match status" value="1"/>
</dbReference>
<dbReference type="GO" id="GO:0006094">
    <property type="term" value="P:gluconeogenesis"/>
    <property type="evidence" value="ECO:0007669"/>
    <property type="project" value="UniProtKB-UniPathway"/>
</dbReference>
<evidence type="ECO:0000259" key="18">
    <source>
        <dbReference type="PROSITE" id="PS50968"/>
    </source>
</evidence>
<dbReference type="PIRSF" id="PIRSF001594">
    <property type="entry name" value="Pyruv_carbox"/>
    <property type="match status" value="1"/>
</dbReference>
<keyword evidence="22" id="KW-0670">Pyruvate</keyword>
<evidence type="ECO:0000256" key="3">
    <source>
        <dbReference type="ARBA" id="ARBA00004742"/>
    </source>
</evidence>
<feature type="modified residue" description="N6-carboxylysine" evidence="17">
    <location>
        <position position="735"/>
    </location>
</feature>
<dbReference type="InterPro" id="IPR013785">
    <property type="entry name" value="Aldolase_TIM"/>
</dbReference>
<feature type="binding site" evidence="15">
    <location>
        <position position="257"/>
    </location>
    <ligand>
        <name>ATP</name>
        <dbReference type="ChEBI" id="CHEBI:30616"/>
    </ligand>
</feature>
<comment type="catalytic activity">
    <reaction evidence="12 13">
        <text>hydrogencarbonate + pyruvate + ATP = oxaloacetate + ADP + phosphate + H(+)</text>
        <dbReference type="Rhea" id="RHEA:20844"/>
        <dbReference type="ChEBI" id="CHEBI:15361"/>
        <dbReference type="ChEBI" id="CHEBI:15378"/>
        <dbReference type="ChEBI" id="CHEBI:16452"/>
        <dbReference type="ChEBI" id="CHEBI:17544"/>
        <dbReference type="ChEBI" id="CHEBI:30616"/>
        <dbReference type="ChEBI" id="CHEBI:43474"/>
        <dbReference type="ChEBI" id="CHEBI:456216"/>
        <dbReference type="EC" id="6.4.1.1"/>
    </reaction>
</comment>
<comment type="cofactor">
    <cofactor evidence="1 13">
        <name>biotin</name>
        <dbReference type="ChEBI" id="CHEBI:57586"/>
    </cofactor>
</comment>
<dbReference type="FunFam" id="3.20.20.70:FF:000033">
    <property type="entry name" value="Pyruvate carboxylase"/>
    <property type="match status" value="1"/>
</dbReference>
<gene>
    <name evidence="22" type="ORF">DM02DRAFT_704936</name>
</gene>
<dbReference type="InterPro" id="IPR011054">
    <property type="entry name" value="Rudment_hybrid_motif"/>
</dbReference>